<keyword evidence="14" id="KW-1185">Reference proteome</keyword>
<evidence type="ECO:0000256" key="4">
    <source>
        <dbReference type="ARBA" id="ARBA00018522"/>
    </source>
</evidence>
<dbReference type="RefSeq" id="WP_075785225.1">
    <property type="nucleotide sequence ID" value="NZ_JAESIL010000002.1"/>
</dbReference>
<dbReference type="GO" id="GO:0005737">
    <property type="term" value="C:cytoplasm"/>
    <property type="evidence" value="ECO:0007669"/>
    <property type="project" value="InterPro"/>
</dbReference>
<name>A0A4R8FL65_9RHOB</name>
<dbReference type="PROSITE" id="PS00101">
    <property type="entry name" value="HEXAPEP_TRANSFERASES"/>
    <property type="match status" value="1"/>
</dbReference>
<dbReference type="Gene3D" id="2.160.10.10">
    <property type="entry name" value="Hexapeptide repeat proteins"/>
    <property type="match status" value="1"/>
</dbReference>
<accession>A0A4R8FL65</accession>
<evidence type="ECO:0000256" key="8">
    <source>
        <dbReference type="ARBA" id="ARBA00023315"/>
    </source>
</evidence>
<evidence type="ECO:0000256" key="6">
    <source>
        <dbReference type="ARBA" id="ARBA00022679"/>
    </source>
</evidence>
<organism evidence="12 13">
    <name type="scientific">Rhodovulum visakhapatnamense</name>
    <dbReference type="NCBI Taxonomy" id="364297"/>
    <lineage>
        <taxon>Bacteria</taxon>
        <taxon>Pseudomonadati</taxon>
        <taxon>Pseudomonadota</taxon>
        <taxon>Alphaproteobacteria</taxon>
        <taxon>Rhodobacterales</taxon>
        <taxon>Paracoccaceae</taxon>
        <taxon>Rhodovulum</taxon>
    </lineage>
</organism>
<dbReference type="InterPro" id="IPR042122">
    <property type="entry name" value="Ser_AcTrfase_N_sf"/>
</dbReference>
<dbReference type="EMBL" id="SOEB01000028">
    <property type="protein sequence ID" value="TDX22911.1"/>
    <property type="molecule type" value="Genomic_DNA"/>
</dbReference>
<dbReference type="SMART" id="SM00971">
    <property type="entry name" value="SATase_N"/>
    <property type="match status" value="1"/>
</dbReference>
<protein>
    <recommendedName>
        <fullName evidence="4">Serine acetyltransferase</fullName>
        <ecNumber evidence="3">2.3.1.30</ecNumber>
    </recommendedName>
</protein>
<dbReference type="Gene3D" id="1.10.3130.10">
    <property type="entry name" value="serine acetyltransferase, domain 1"/>
    <property type="match status" value="1"/>
</dbReference>
<evidence type="ECO:0000256" key="1">
    <source>
        <dbReference type="ARBA" id="ARBA00004876"/>
    </source>
</evidence>
<comment type="catalytic activity">
    <reaction evidence="9">
        <text>L-serine + acetyl-CoA = O-acetyl-L-serine + CoA</text>
        <dbReference type="Rhea" id="RHEA:24560"/>
        <dbReference type="ChEBI" id="CHEBI:33384"/>
        <dbReference type="ChEBI" id="CHEBI:57287"/>
        <dbReference type="ChEBI" id="CHEBI:57288"/>
        <dbReference type="ChEBI" id="CHEBI:58340"/>
        <dbReference type="EC" id="2.3.1.30"/>
    </reaction>
</comment>
<keyword evidence="7" id="KW-0677">Repeat</keyword>
<dbReference type="PANTHER" id="PTHR42811">
    <property type="entry name" value="SERINE ACETYLTRANSFERASE"/>
    <property type="match status" value="1"/>
</dbReference>
<keyword evidence="6 12" id="KW-0808">Transferase</keyword>
<dbReference type="Pfam" id="PF06426">
    <property type="entry name" value="SATase_N"/>
    <property type="match status" value="1"/>
</dbReference>
<reference evidence="14" key="2">
    <citation type="submission" date="2021-01" db="EMBL/GenBank/DDBJ databases">
        <title>Draft genomes of Rhodovulum sulfidophilum.</title>
        <authorList>
            <person name="Guzman M.S."/>
        </authorList>
    </citation>
    <scope>NUCLEOTIDE SEQUENCE [LARGE SCALE GENOMIC DNA]</scope>
    <source>
        <strain evidence="14">AB19</strain>
    </source>
</reference>
<comment type="similarity">
    <text evidence="2">Belongs to the transferase hexapeptide repeat family.</text>
</comment>
<sequence>MPEIKPRLAELDPVWKRICDEAEEAVHAEPLLGGLMHSSLLHHAGFDDALAYRFAMKLSSGDMSEQLLREIADAAYADDPGLGRAARADLTAVYDRDPACHRYIQPILFFKGYQALQAYRVGHWLWRRGRQDMAYLVQMRVSECFGVDIHPAARMGQGIMIDHAHSIVIGETAVVGDNVSMLHSVTLGGTGKDDGDRHPKIGDGVLIGAGAKVLGNIHVGHCSRIAAGSVVLQDVPPCSTVAGVPARIVGEAGCDQPSVMMDHRLGGCGCSED</sequence>
<dbReference type="FunFam" id="2.160.10.10:FF:000002">
    <property type="entry name" value="Serine acetyltransferase"/>
    <property type="match status" value="1"/>
</dbReference>
<keyword evidence="5" id="KW-0028">Amino-acid biosynthesis</keyword>
<comment type="pathway">
    <text evidence="1">Amino-acid biosynthesis; L-cysteine biosynthesis; L-cysteine from L-serine: step 1/2.</text>
</comment>
<dbReference type="GO" id="GO:0009001">
    <property type="term" value="F:serine O-acetyltransferase activity"/>
    <property type="evidence" value="ECO:0007669"/>
    <property type="project" value="UniProtKB-EC"/>
</dbReference>
<dbReference type="SUPFAM" id="SSF51161">
    <property type="entry name" value="Trimeric LpxA-like enzymes"/>
    <property type="match status" value="1"/>
</dbReference>
<dbReference type="InterPro" id="IPR053376">
    <property type="entry name" value="Serine_acetyltransferase"/>
</dbReference>
<evidence type="ECO:0000256" key="5">
    <source>
        <dbReference type="ARBA" id="ARBA00022605"/>
    </source>
</evidence>
<feature type="domain" description="Serine acetyltransferase N-terminal" evidence="10">
    <location>
        <begin position="14"/>
        <end position="118"/>
    </location>
</feature>
<evidence type="ECO:0000256" key="9">
    <source>
        <dbReference type="ARBA" id="ARBA00049486"/>
    </source>
</evidence>
<comment type="caution">
    <text evidence="12">The sequence shown here is derived from an EMBL/GenBank/DDBJ whole genome shotgun (WGS) entry which is preliminary data.</text>
</comment>
<proteinExistence type="inferred from homology"/>
<dbReference type="InterPro" id="IPR011004">
    <property type="entry name" value="Trimer_LpxA-like_sf"/>
</dbReference>
<dbReference type="Pfam" id="PF00132">
    <property type="entry name" value="Hexapep"/>
    <property type="match status" value="1"/>
</dbReference>
<dbReference type="AlphaFoldDB" id="A0A4R8FL65"/>
<dbReference type="InterPro" id="IPR010493">
    <property type="entry name" value="Ser_AcTrfase_N"/>
</dbReference>
<dbReference type="InterPro" id="IPR045304">
    <property type="entry name" value="LbH_SAT"/>
</dbReference>
<dbReference type="Proteomes" id="UP000295484">
    <property type="component" value="Unassembled WGS sequence"/>
</dbReference>
<evidence type="ECO:0000313" key="11">
    <source>
        <dbReference type="EMBL" id="MBL3576747.1"/>
    </source>
</evidence>
<dbReference type="GO" id="GO:0006535">
    <property type="term" value="P:cysteine biosynthetic process from serine"/>
    <property type="evidence" value="ECO:0007669"/>
    <property type="project" value="InterPro"/>
</dbReference>
<dbReference type="CDD" id="cd03354">
    <property type="entry name" value="LbH_SAT"/>
    <property type="match status" value="1"/>
</dbReference>
<dbReference type="InterPro" id="IPR018357">
    <property type="entry name" value="Hexapep_transf_CS"/>
</dbReference>
<evidence type="ECO:0000313" key="13">
    <source>
        <dbReference type="Proteomes" id="UP000295484"/>
    </source>
</evidence>
<dbReference type="NCBIfam" id="TIGR01172">
    <property type="entry name" value="cysE"/>
    <property type="match status" value="1"/>
</dbReference>
<reference evidence="12 13" key="1">
    <citation type="submission" date="2019-03" db="EMBL/GenBank/DDBJ databases">
        <title>Genomic Encyclopedia of Type Strains, Phase IV (KMG-IV): sequencing the most valuable type-strain genomes for metagenomic binning, comparative biology and taxonomic classification.</title>
        <authorList>
            <person name="Goeker M."/>
        </authorList>
    </citation>
    <scope>NUCLEOTIDE SEQUENCE [LARGE SCALE GENOMIC DNA]</scope>
    <source>
        <strain evidence="12 13">JA181</strain>
    </source>
</reference>
<reference evidence="11" key="3">
    <citation type="submission" date="2021-01" db="EMBL/GenBank/DDBJ databases">
        <authorList>
            <person name="Guzman M.S."/>
        </authorList>
    </citation>
    <scope>NUCLEOTIDE SEQUENCE</scope>
    <source>
        <strain evidence="11">AB19</strain>
    </source>
</reference>
<evidence type="ECO:0000256" key="7">
    <source>
        <dbReference type="ARBA" id="ARBA00022737"/>
    </source>
</evidence>
<gene>
    <name evidence="11" type="primary">cysE</name>
    <name evidence="12" type="ORF">EV657_12844</name>
    <name evidence="11" type="ORF">JMJ92_01015</name>
</gene>
<evidence type="ECO:0000256" key="2">
    <source>
        <dbReference type="ARBA" id="ARBA00007274"/>
    </source>
</evidence>
<evidence type="ECO:0000256" key="3">
    <source>
        <dbReference type="ARBA" id="ARBA00013266"/>
    </source>
</evidence>
<dbReference type="UniPathway" id="UPA00136">
    <property type="reaction ID" value="UER00199"/>
</dbReference>
<dbReference type="Proteomes" id="UP000635853">
    <property type="component" value="Unassembled WGS sequence"/>
</dbReference>
<dbReference type="EMBL" id="JAESIL010000002">
    <property type="protein sequence ID" value="MBL3576747.1"/>
    <property type="molecule type" value="Genomic_DNA"/>
</dbReference>
<dbReference type="EC" id="2.3.1.30" evidence="3"/>
<dbReference type="InterPro" id="IPR001451">
    <property type="entry name" value="Hexapep"/>
</dbReference>
<evidence type="ECO:0000259" key="10">
    <source>
        <dbReference type="SMART" id="SM00971"/>
    </source>
</evidence>
<evidence type="ECO:0000313" key="14">
    <source>
        <dbReference type="Proteomes" id="UP000635853"/>
    </source>
</evidence>
<keyword evidence="8 11" id="KW-0012">Acyltransferase</keyword>
<dbReference type="NCBIfam" id="NF041874">
    <property type="entry name" value="EPS_EpsC"/>
    <property type="match status" value="1"/>
</dbReference>
<dbReference type="InterPro" id="IPR005881">
    <property type="entry name" value="Ser_O-AcTrfase"/>
</dbReference>
<evidence type="ECO:0000313" key="12">
    <source>
        <dbReference type="EMBL" id="TDX22911.1"/>
    </source>
</evidence>